<reference evidence="1 2" key="1">
    <citation type="journal article" date="2019" name="Sci. Rep.">
        <title>Orb-weaving spider Araneus ventricosus genome elucidates the spidroin gene catalogue.</title>
        <authorList>
            <person name="Kono N."/>
            <person name="Nakamura H."/>
            <person name="Ohtoshi R."/>
            <person name="Moran D.A.P."/>
            <person name="Shinohara A."/>
            <person name="Yoshida Y."/>
            <person name="Fujiwara M."/>
            <person name="Mori M."/>
            <person name="Tomita M."/>
            <person name="Arakawa K."/>
        </authorList>
    </citation>
    <scope>NUCLEOTIDE SEQUENCE [LARGE SCALE GENOMIC DNA]</scope>
</reference>
<sequence length="205" mass="23161">MICSFNAYVNKELKRGKLKWRCRRGNKIPIIIVQVAGHLGSQAVYAQDLRFVGLSPDSPKEGPARTEFHHFPSNFSCLEASQYRCIRRHGLALPNPASPAVALRNLRATLQPSLFVFPACKASESGPRARRALLLFLQLPPPFFKARNALSDEKQNCSNPHEGTPLRSQPSFPFFQERDTLIPTIKRVNEPNQTKLPEVEKKDFI</sequence>
<organism evidence="1 2">
    <name type="scientific">Araneus ventricosus</name>
    <name type="common">Orbweaver spider</name>
    <name type="synonym">Epeira ventricosa</name>
    <dbReference type="NCBI Taxonomy" id="182803"/>
    <lineage>
        <taxon>Eukaryota</taxon>
        <taxon>Metazoa</taxon>
        <taxon>Ecdysozoa</taxon>
        <taxon>Arthropoda</taxon>
        <taxon>Chelicerata</taxon>
        <taxon>Arachnida</taxon>
        <taxon>Araneae</taxon>
        <taxon>Araneomorphae</taxon>
        <taxon>Entelegynae</taxon>
        <taxon>Araneoidea</taxon>
        <taxon>Araneidae</taxon>
        <taxon>Araneus</taxon>
    </lineage>
</organism>
<name>A0A4Y2Q5C3_ARAVE</name>
<evidence type="ECO:0000313" key="1">
    <source>
        <dbReference type="EMBL" id="GBN59358.1"/>
    </source>
</evidence>
<gene>
    <name evidence="1" type="ORF">AVEN_176245_1</name>
</gene>
<keyword evidence="2" id="KW-1185">Reference proteome</keyword>
<dbReference type="EMBL" id="BGPR01013125">
    <property type="protein sequence ID" value="GBN59358.1"/>
    <property type="molecule type" value="Genomic_DNA"/>
</dbReference>
<dbReference type="AlphaFoldDB" id="A0A4Y2Q5C3"/>
<protein>
    <submittedName>
        <fullName evidence="1">Uncharacterized protein</fullName>
    </submittedName>
</protein>
<accession>A0A4Y2Q5C3</accession>
<dbReference type="Proteomes" id="UP000499080">
    <property type="component" value="Unassembled WGS sequence"/>
</dbReference>
<comment type="caution">
    <text evidence="1">The sequence shown here is derived from an EMBL/GenBank/DDBJ whole genome shotgun (WGS) entry which is preliminary data.</text>
</comment>
<evidence type="ECO:0000313" key="2">
    <source>
        <dbReference type="Proteomes" id="UP000499080"/>
    </source>
</evidence>
<proteinExistence type="predicted"/>